<evidence type="ECO:0000256" key="6">
    <source>
        <dbReference type="ARBA" id="ARBA00022989"/>
    </source>
</evidence>
<accession>A0A914X9Z6</accession>
<dbReference type="Proteomes" id="UP000887566">
    <property type="component" value="Unplaced"/>
</dbReference>
<feature type="transmembrane region" description="Helical" evidence="9">
    <location>
        <begin position="321"/>
        <end position="343"/>
    </location>
</feature>
<feature type="region of interest" description="Disordered" evidence="8">
    <location>
        <begin position="1"/>
        <end position="40"/>
    </location>
</feature>
<feature type="transmembrane region" description="Helical" evidence="9">
    <location>
        <begin position="165"/>
        <end position="190"/>
    </location>
</feature>
<evidence type="ECO:0000256" key="7">
    <source>
        <dbReference type="ARBA" id="ARBA00023136"/>
    </source>
</evidence>
<evidence type="ECO:0000256" key="9">
    <source>
        <dbReference type="SAM" id="Phobius"/>
    </source>
</evidence>
<reference evidence="11" key="1">
    <citation type="submission" date="2022-11" db="UniProtKB">
        <authorList>
            <consortium name="WormBaseParasite"/>
        </authorList>
    </citation>
    <scope>IDENTIFICATION</scope>
</reference>
<organism evidence="10 11">
    <name type="scientific">Plectus sambesii</name>
    <dbReference type="NCBI Taxonomy" id="2011161"/>
    <lineage>
        <taxon>Eukaryota</taxon>
        <taxon>Metazoa</taxon>
        <taxon>Ecdysozoa</taxon>
        <taxon>Nematoda</taxon>
        <taxon>Chromadorea</taxon>
        <taxon>Plectida</taxon>
        <taxon>Plectina</taxon>
        <taxon>Plectoidea</taxon>
        <taxon>Plectidae</taxon>
        <taxon>Plectus</taxon>
    </lineage>
</organism>
<dbReference type="PANTHER" id="PTHR31488">
    <property type="entry name" value="DPY-19-LIKE 1, LIKE (H. SAPIENS)"/>
    <property type="match status" value="1"/>
</dbReference>
<dbReference type="PANTHER" id="PTHR31488:SF3">
    <property type="entry name" value="C-MANNOSYLTRANSFERASE DPY19L3"/>
    <property type="match status" value="1"/>
</dbReference>
<name>A0A914X9Z6_9BILA</name>
<dbReference type="GO" id="GO:0000030">
    <property type="term" value="F:mannosyltransferase activity"/>
    <property type="evidence" value="ECO:0007669"/>
    <property type="project" value="TreeGrafter"/>
</dbReference>
<feature type="transmembrane region" description="Helical" evidence="9">
    <location>
        <begin position="429"/>
        <end position="448"/>
    </location>
</feature>
<dbReference type="WBParaSite" id="PSAMB.scaffold7048size8327.g29511.t1">
    <property type="protein sequence ID" value="PSAMB.scaffold7048size8327.g29511.t1"/>
    <property type="gene ID" value="PSAMB.scaffold7048size8327.g29511"/>
</dbReference>
<proteinExistence type="inferred from homology"/>
<keyword evidence="7 9" id="KW-0472">Membrane</keyword>
<dbReference type="Pfam" id="PF10034">
    <property type="entry name" value="Dpy19"/>
    <property type="match status" value="1"/>
</dbReference>
<feature type="transmembrane region" description="Helical" evidence="9">
    <location>
        <begin position="273"/>
        <end position="291"/>
    </location>
</feature>
<evidence type="ECO:0000256" key="2">
    <source>
        <dbReference type="ARBA" id="ARBA00008744"/>
    </source>
</evidence>
<keyword evidence="4" id="KW-0808">Transferase</keyword>
<evidence type="ECO:0000256" key="3">
    <source>
        <dbReference type="ARBA" id="ARBA00022676"/>
    </source>
</evidence>
<dbReference type="GO" id="GO:0005637">
    <property type="term" value="C:nuclear inner membrane"/>
    <property type="evidence" value="ECO:0007669"/>
    <property type="project" value="TreeGrafter"/>
</dbReference>
<evidence type="ECO:0000256" key="1">
    <source>
        <dbReference type="ARBA" id="ARBA00004141"/>
    </source>
</evidence>
<feature type="transmembrane region" description="Helical" evidence="9">
    <location>
        <begin position="355"/>
        <end position="373"/>
    </location>
</feature>
<evidence type="ECO:0000256" key="5">
    <source>
        <dbReference type="ARBA" id="ARBA00022692"/>
    </source>
</evidence>
<feature type="transmembrane region" description="Helical" evidence="9">
    <location>
        <begin position="530"/>
        <end position="547"/>
    </location>
</feature>
<protein>
    <submittedName>
        <fullName evidence="11">C-mannosyltransferase DPY19L3</fullName>
    </submittedName>
</protein>
<feature type="transmembrane region" description="Helical" evidence="9">
    <location>
        <begin position="247"/>
        <end position="267"/>
    </location>
</feature>
<comment type="similarity">
    <text evidence="2">Belongs to the dpy-19 family.</text>
</comment>
<feature type="transmembrane region" description="Helical" evidence="9">
    <location>
        <begin position="500"/>
        <end position="523"/>
    </location>
</feature>
<keyword evidence="3" id="KW-0328">Glycosyltransferase</keyword>
<dbReference type="InterPro" id="IPR018732">
    <property type="entry name" value="Dpy-19/Dpy-19-like"/>
</dbReference>
<keyword evidence="5 9" id="KW-0812">Transmembrane</keyword>
<comment type="subcellular location">
    <subcellularLocation>
        <location evidence="1">Membrane</location>
        <topology evidence="1">Multi-pass membrane protein</topology>
    </subcellularLocation>
</comment>
<feature type="transmembrane region" description="Helical" evidence="9">
    <location>
        <begin position="224"/>
        <end position="240"/>
    </location>
</feature>
<dbReference type="AlphaFoldDB" id="A0A914X9Z6"/>
<feature type="transmembrane region" description="Helical" evidence="9">
    <location>
        <begin position="298"/>
        <end position="315"/>
    </location>
</feature>
<evidence type="ECO:0000313" key="10">
    <source>
        <dbReference type="Proteomes" id="UP000887566"/>
    </source>
</evidence>
<evidence type="ECO:0000256" key="8">
    <source>
        <dbReference type="SAM" id="MobiDB-lite"/>
    </source>
</evidence>
<feature type="compositionally biased region" description="Polar residues" evidence="8">
    <location>
        <begin position="1"/>
        <end position="10"/>
    </location>
</feature>
<sequence length="720" mass="82213">MASTTASTTKKGVRLRKKPREEEVAPAPQRTKAPNGVRDAGTTTSAAWNVLRLGWFLIGFVVAGYSGLWFYRYVRDLHELQLWFSNIPEVQREISLRTESGLYYAYYKQLIHAPSITQGIDALKYDNATEHGRTINILERFNIYQEVALALAYRKLNLQKMMEPILFYVYSCFALTGLSVTVLFALSWYLAGLWPAGLLTAVFLTVNLDDSTRASFTVNLRENFAFPFLWMQLLVACIFLKRLHRHFVTHLTILIAFFVTSFLFAIMWQFNQFVFLLQAAALYLLAVMRIAPRGKVQLLLALQSLALLAVWVAQYQQAMVLGALVLSFAPVGIISLWLFGGWRLNGGLLGGPFKLLLECCFTALCTILLNMFIKQQLHIEADTHIWTFVKAKFGFDRAATFESRLYLCHGAFAFLDKDFFYRTSATGVFPAYVIFVFGAIFVVVIALLSQWTENDDLQVDKCMHGSKFYFHRHPEIAFVVLHSIVCGVVGVMTLRMKYLWFPQTAVLAPMTVIALCDIVCSAIAKKWTTVTKIVLLLLSSTLLIYQYKATYDRQMSHEQEFYDPDTVALMEWISKNTAPDASFTGSMQLLAGVKCCTGRHLTNHPHFEDKWLRERTKRLYQIYGRKQPAEVHRILKAEDADYIILEDSICLSPSDGCRTPDLMDLENGHVPDSGKRWGLANLVTSKVPRFCDQIRHNGPDFSKYFRKVFINNTFRVYQVL</sequence>
<evidence type="ECO:0000313" key="11">
    <source>
        <dbReference type="WBParaSite" id="PSAMB.scaffold7048size8327.g29511.t1"/>
    </source>
</evidence>
<keyword evidence="10" id="KW-1185">Reference proteome</keyword>
<evidence type="ECO:0000256" key="4">
    <source>
        <dbReference type="ARBA" id="ARBA00022679"/>
    </source>
</evidence>
<keyword evidence="6 9" id="KW-1133">Transmembrane helix</keyword>
<feature type="transmembrane region" description="Helical" evidence="9">
    <location>
        <begin position="53"/>
        <end position="71"/>
    </location>
</feature>
<feature type="transmembrane region" description="Helical" evidence="9">
    <location>
        <begin position="476"/>
        <end position="494"/>
    </location>
</feature>